<evidence type="ECO:0000313" key="2">
    <source>
        <dbReference type="EMBL" id="MDJ1485909.1"/>
    </source>
</evidence>
<dbReference type="Proteomes" id="UP001241110">
    <property type="component" value="Unassembled WGS sequence"/>
</dbReference>
<feature type="transmembrane region" description="Helical" evidence="1">
    <location>
        <begin position="101"/>
        <end position="126"/>
    </location>
</feature>
<dbReference type="RefSeq" id="WP_313989090.1">
    <property type="nucleotide sequence ID" value="NZ_JASJOS010000025.1"/>
</dbReference>
<evidence type="ECO:0000256" key="1">
    <source>
        <dbReference type="SAM" id="Phobius"/>
    </source>
</evidence>
<protein>
    <submittedName>
        <fullName evidence="2">Uncharacterized protein</fullName>
    </submittedName>
</protein>
<organism evidence="2 3">
    <name type="scientific">Xanthocytophaga flava</name>
    <dbReference type="NCBI Taxonomy" id="3048013"/>
    <lineage>
        <taxon>Bacteria</taxon>
        <taxon>Pseudomonadati</taxon>
        <taxon>Bacteroidota</taxon>
        <taxon>Cytophagia</taxon>
        <taxon>Cytophagales</taxon>
        <taxon>Rhodocytophagaceae</taxon>
        <taxon>Xanthocytophaga</taxon>
    </lineage>
</organism>
<keyword evidence="1" id="KW-1133">Transmembrane helix</keyword>
<proteinExistence type="predicted"/>
<evidence type="ECO:0000313" key="3">
    <source>
        <dbReference type="Proteomes" id="UP001241110"/>
    </source>
</evidence>
<name>A0AAE3UA88_9BACT</name>
<dbReference type="EMBL" id="JASJOS010000025">
    <property type="protein sequence ID" value="MDJ1485909.1"/>
    <property type="molecule type" value="Genomic_DNA"/>
</dbReference>
<reference evidence="2" key="1">
    <citation type="submission" date="2023-05" db="EMBL/GenBank/DDBJ databases">
        <authorList>
            <person name="Zhang X."/>
        </authorList>
    </citation>
    <scope>NUCLEOTIDE SEQUENCE</scope>
    <source>
        <strain evidence="2">YF14B1</strain>
    </source>
</reference>
<keyword evidence="1" id="KW-0472">Membrane</keyword>
<sequence>MSLVTYALPHFVSFLLTQPMPLTQQDIQRIKHQMSAKYDVNFDKELLPLICEMIETKEHLDSQTQQLKDSLDAATALLNKKSTQSAQNVYQNNYQTNWQSFWHGFGTIGLPATLAVISLFVGYLLWFNRTEQAKLADNIQVFLKEHKQIASFGDLSDYQIVQNLKIGNQTLEYVQLPVVPNIRQALPGKNVVVEFKKSRGGKATEASIKIPLRIVNK</sequence>
<comment type="caution">
    <text evidence="2">The sequence shown here is derived from an EMBL/GenBank/DDBJ whole genome shotgun (WGS) entry which is preliminary data.</text>
</comment>
<dbReference type="AlphaFoldDB" id="A0AAE3UA88"/>
<accession>A0AAE3UA88</accession>
<gene>
    <name evidence="2" type="ORF">QNI16_35840</name>
</gene>
<keyword evidence="1" id="KW-0812">Transmembrane</keyword>